<proteinExistence type="predicted"/>
<evidence type="ECO:0000313" key="2">
    <source>
        <dbReference type="Proteomes" id="UP000826212"/>
    </source>
</evidence>
<gene>
    <name evidence="1" type="ORF">K4L44_04860</name>
</gene>
<keyword evidence="2" id="KW-1185">Reference proteome</keyword>
<name>A0AC61NLW1_9BACT</name>
<accession>A0AC61NLW1</accession>
<dbReference type="EMBL" id="CP081303">
    <property type="protein sequence ID" value="QZE15166.1"/>
    <property type="molecule type" value="Genomic_DNA"/>
</dbReference>
<sequence length="62" mass="7274">MFILLEAKILKDVFKAIMHMYERSSFSCISTTFDNKKEVACHKNVEQECNTLAYFADPYSSW</sequence>
<organism evidence="1 2">
    <name type="scientific">Halosquirtibacter laminarini</name>
    <dbReference type="NCBI Taxonomy" id="3374600"/>
    <lineage>
        <taxon>Bacteria</taxon>
        <taxon>Pseudomonadati</taxon>
        <taxon>Bacteroidota</taxon>
        <taxon>Bacteroidia</taxon>
        <taxon>Marinilabiliales</taxon>
        <taxon>Prolixibacteraceae</taxon>
        <taxon>Halosquirtibacter</taxon>
    </lineage>
</organism>
<dbReference type="Proteomes" id="UP000826212">
    <property type="component" value="Chromosome"/>
</dbReference>
<reference evidence="1" key="1">
    <citation type="submission" date="2021-08" db="EMBL/GenBank/DDBJ databases">
        <title>Novel anaerobic bacterium isolated from sea squirt in East Sea, Republic of Korea.</title>
        <authorList>
            <person name="Nguyen T.H."/>
            <person name="Li Z."/>
            <person name="Lee Y.-J."/>
            <person name="Ko J."/>
            <person name="Kim S.-G."/>
        </authorList>
    </citation>
    <scope>NUCLEOTIDE SEQUENCE</scope>
    <source>
        <strain evidence="1">KCTC 25031</strain>
    </source>
</reference>
<protein>
    <submittedName>
        <fullName evidence="1">Uncharacterized protein</fullName>
    </submittedName>
</protein>
<evidence type="ECO:0000313" key="1">
    <source>
        <dbReference type="EMBL" id="QZE15166.1"/>
    </source>
</evidence>